<dbReference type="SUPFAM" id="SSF56925">
    <property type="entry name" value="OMPA-like"/>
    <property type="match status" value="1"/>
</dbReference>
<proteinExistence type="predicted"/>
<accession>A0A929A0K9</accession>
<feature type="signal peptide" evidence="2">
    <location>
        <begin position="1"/>
        <end position="27"/>
    </location>
</feature>
<feature type="domain" description="Outer membrane protein beta-barrel" evidence="3">
    <location>
        <begin position="145"/>
        <end position="308"/>
    </location>
</feature>
<feature type="chain" id="PRO_5036943825" evidence="2">
    <location>
        <begin position="28"/>
        <end position="308"/>
    </location>
</feature>
<dbReference type="RefSeq" id="WP_193996663.1">
    <property type="nucleotide sequence ID" value="NZ_JADEXP010000550.1"/>
</dbReference>
<evidence type="ECO:0000259" key="3">
    <source>
        <dbReference type="Pfam" id="PF13505"/>
    </source>
</evidence>
<evidence type="ECO:0000256" key="2">
    <source>
        <dbReference type="SAM" id="SignalP"/>
    </source>
</evidence>
<dbReference type="AlphaFoldDB" id="A0A929A0K9"/>
<dbReference type="InterPro" id="IPR011250">
    <property type="entry name" value="OMP/PagP_B-barrel"/>
</dbReference>
<dbReference type="Pfam" id="PF13505">
    <property type="entry name" value="OMP_b-brl"/>
    <property type="match status" value="1"/>
</dbReference>
<evidence type="ECO:0000313" key="5">
    <source>
        <dbReference type="Proteomes" id="UP000615026"/>
    </source>
</evidence>
<gene>
    <name evidence="4" type="ORF">IQ260_29770</name>
</gene>
<sequence>MRNFTRLFTKSAVAAIFFAGIATPVLAQSADAEDLEPLGIEPAGAEPSGIESGTEPLGIEALGDDIEGIETEGDETEEVVSNADLLVAQAVSPGADDNGWYVSLAPNLVFGYPVDIESDEPIAITAAPLFPGLPPVTTNIPVDISFDADTGFGVSGAAGYRFDDARVELEVTYTSNDVEGVTVNDLAEIPLDGDIESVQFMVNGYYDIPTKSRFSPYIGGGVGIATLTVNDIEADIPGIGTLALDDTGASFVFQVKAGVGYEISEQASAFLGYRLHGLPGQNFEAFGADLDADTLLIHSLQLGARYEF</sequence>
<dbReference type="InterPro" id="IPR027385">
    <property type="entry name" value="Beta-barrel_OMP"/>
</dbReference>
<dbReference type="Proteomes" id="UP000615026">
    <property type="component" value="Unassembled WGS sequence"/>
</dbReference>
<comment type="caution">
    <text evidence="4">The sequence shown here is derived from an EMBL/GenBank/DDBJ whole genome shotgun (WGS) entry which is preliminary data.</text>
</comment>
<dbReference type="EMBL" id="JADEXP010000550">
    <property type="protein sequence ID" value="MBE9070828.1"/>
    <property type="molecule type" value="Genomic_DNA"/>
</dbReference>
<keyword evidence="1 2" id="KW-0732">Signal</keyword>
<evidence type="ECO:0000256" key="1">
    <source>
        <dbReference type="ARBA" id="ARBA00022729"/>
    </source>
</evidence>
<evidence type="ECO:0000313" key="4">
    <source>
        <dbReference type="EMBL" id="MBE9070828.1"/>
    </source>
</evidence>
<organism evidence="4 5">
    <name type="scientific">Leptolyngbya cf. ectocarpi LEGE 11479</name>
    <dbReference type="NCBI Taxonomy" id="1828722"/>
    <lineage>
        <taxon>Bacteria</taxon>
        <taxon>Bacillati</taxon>
        <taxon>Cyanobacteriota</taxon>
        <taxon>Cyanophyceae</taxon>
        <taxon>Leptolyngbyales</taxon>
        <taxon>Leptolyngbyaceae</taxon>
        <taxon>Leptolyngbya group</taxon>
        <taxon>Leptolyngbya</taxon>
    </lineage>
</organism>
<reference evidence="4" key="1">
    <citation type="submission" date="2020-10" db="EMBL/GenBank/DDBJ databases">
        <authorList>
            <person name="Castelo-Branco R."/>
            <person name="Eusebio N."/>
            <person name="Adriana R."/>
            <person name="Vieira A."/>
            <person name="Brugerolle De Fraissinette N."/>
            <person name="Rezende De Castro R."/>
            <person name="Schneider M.P."/>
            <person name="Vasconcelos V."/>
            <person name="Leao P.N."/>
        </authorList>
    </citation>
    <scope>NUCLEOTIDE SEQUENCE</scope>
    <source>
        <strain evidence="4">LEGE 11479</strain>
    </source>
</reference>
<keyword evidence="5" id="KW-1185">Reference proteome</keyword>
<dbReference type="Gene3D" id="2.40.160.20">
    <property type="match status" value="1"/>
</dbReference>
<protein>
    <submittedName>
        <fullName evidence="4">P44/Msp2 family outer membrane protein</fullName>
    </submittedName>
</protein>
<name>A0A929A0K9_LEPEC</name>